<evidence type="ECO:0000259" key="1">
    <source>
        <dbReference type="Pfam" id="PF12973"/>
    </source>
</evidence>
<feature type="domain" description="ChrR-like cupin" evidence="1">
    <location>
        <begin position="39"/>
        <end position="137"/>
    </location>
</feature>
<name>A0ABT2I8Q6_9SPHN</name>
<dbReference type="RefSeq" id="WP_260047214.1">
    <property type="nucleotide sequence ID" value="NZ_JANZXA010000012.1"/>
</dbReference>
<evidence type="ECO:0000313" key="3">
    <source>
        <dbReference type="Proteomes" id="UP001165583"/>
    </source>
</evidence>
<keyword evidence="3" id="KW-1185">Reference proteome</keyword>
<dbReference type="InterPro" id="IPR011051">
    <property type="entry name" value="RmlC_Cupin_sf"/>
</dbReference>
<reference evidence="2" key="1">
    <citation type="submission" date="2022-09" db="EMBL/GenBank/DDBJ databases">
        <title>Novosphingobium sp. Nov., a polycyclic aromatic hydrocarbon-degrading bacterium isolated form mangrove sediments in HongKong.</title>
        <authorList>
            <person name="Hu Z."/>
        </authorList>
    </citation>
    <scope>NUCLEOTIDE SEQUENCE</scope>
    <source>
        <strain evidence="2">HK4-1</strain>
    </source>
</reference>
<dbReference type="Pfam" id="PF12973">
    <property type="entry name" value="Cupin_7"/>
    <property type="match status" value="1"/>
</dbReference>
<protein>
    <recommendedName>
        <fullName evidence="1">ChrR-like cupin domain-containing protein</fullName>
    </recommendedName>
</protein>
<dbReference type="EMBL" id="JANZXA010000012">
    <property type="protein sequence ID" value="MCT2401193.1"/>
    <property type="molecule type" value="Genomic_DNA"/>
</dbReference>
<evidence type="ECO:0000313" key="2">
    <source>
        <dbReference type="EMBL" id="MCT2401193.1"/>
    </source>
</evidence>
<dbReference type="Proteomes" id="UP001165583">
    <property type="component" value="Unassembled WGS sequence"/>
</dbReference>
<accession>A0ABT2I8Q6</accession>
<proteinExistence type="predicted"/>
<organism evidence="2 3">
    <name type="scientific">Novosphingobium mangrovi</name>
    <name type="common">ex Huang et al. 2023</name>
    <dbReference type="NCBI Taxonomy" id="2976432"/>
    <lineage>
        <taxon>Bacteria</taxon>
        <taxon>Pseudomonadati</taxon>
        <taxon>Pseudomonadota</taxon>
        <taxon>Alphaproteobacteria</taxon>
        <taxon>Sphingomonadales</taxon>
        <taxon>Sphingomonadaceae</taxon>
        <taxon>Novosphingobium</taxon>
    </lineage>
</organism>
<dbReference type="SUPFAM" id="SSF51182">
    <property type="entry name" value="RmlC-like cupins"/>
    <property type="match status" value="1"/>
</dbReference>
<comment type="caution">
    <text evidence="2">The sequence shown here is derived from an EMBL/GenBank/DDBJ whole genome shotgun (WGS) entry which is preliminary data.</text>
</comment>
<dbReference type="InterPro" id="IPR025979">
    <property type="entry name" value="ChrR-like_cupin_dom"/>
</dbReference>
<gene>
    <name evidence="2" type="ORF">NZK81_16715</name>
</gene>
<sequence>MQQAAECNGRRDVAIGKEFGMASETSIRNVTTERLSDGSMIVRPDSIPWTPWALDGTYFKLLAINRRSGMWTVMMKIDPNTQTDNHYHFGDVHVYVTSGGHSYVHDRVNAEEINIECGSVAHEPTIGPDGQESFNIFYGGISGTDAEGNPVGDYVDVEWMYKAAKANNAAGHLESPPPVREMFFEG</sequence>
<dbReference type="Gene3D" id="2.60.120.10">
    <property type="entry name" value="Jelly Rolls"/>
    <property type="match status" value="1"/>
</dbReference>
<dbReference type="InterPro" id="IPR014710">
    <property type="entry name" value="RmlC-like_jellyroll"/>
</dbReference>